<evidence type="ECO:0000313" key="2">
    <source>
        <dbReference type="Proteomes" id="UP000276133"/>
    </source>
</evidence>
<reference evidence="1 2" key="1">
    <citation type="journal article" date="2018" name="Sci. Rep.">
        <title>Genomic signatures of local adaptation to the degree of environmental predictability in rotifers.</title>
        <authorList>
            <person name="Franch-Gras L."/>
            <person name="Hahn C."/>
            <person name="Garcia-Roger E.M."/>
            <person name="Carmona M.J."/>
            <person name="Serra M."/>
            <person name="Gomez A."/>
        </authorList>
    </citation>
    <scope>NUCLEOTIDE SEQUENCE [LARGE SCALE GENOMIC DNA]</scope>
    <source>
        <strain evidence="1">HYR1</strain>
    </source>
</reference>
<dbReference type="AlphaFoldDB" id="A0A3M7PMJ7"/>
<protein>
    <submittedName>
        <fullName evidence="1">Uncharacterized protein</fullName>
    </submittedName>
</protein>
<dbReference type="Proteomes" id="UP000276133">
    <property type="component" value="Unassembled WGS sequence"/>
</dbReference>
<organism evidence="1 2">
    <name type="scientific">Brachionus plicatilis</name>
    <name type="common">Marine rotifer</name>
    <name type="synonym">Brachionus muelleri</name>
    <dbReference type="NCBI Taxonomy" id="10195"/>
    <lineage>
        <taxon>Eukaryota</taxon>
        <taxon>Metazoa</taxon>
        <taxon>Spiralia</taxon>
        <taxon>Gnathifera</taxon>
        <taxon>Rotifera</taxon>
        <taxon>Eurotatoria</taxon>
        <taxon>Monogononta</taxon>
        <taxon>Pseudotrocha</taxon>
        <taxon>Ploima</taxon>
        <taxon>Brachionidae</taxon>
        <taxon>Brachionus</taxon>
    </lineage>
</organism>
<sequence>MSAHADKGQISIYYGNGAICRDFALFKILKPGLGLLIENLKKKNSGLGLDLRLVTFKQLCVALIELFSVSIKLTDNDAIFILNFY</sequence>
<keyword evidence="2" id="KW-1185">Reference proteome</keyword>
<accession>A0A3M7PMJ7</accession>
<name>A0A3M7PMJ7_BRAPC</name>
<dbReference type="EMBL" id="REGN01009982">
    <property type="protein sequence ID" value="RMZ99960.1"/>
    <property type="molecule type" value="Genomic_DNA"/>
</dbReference>
<comment type="caution">
    <text evidence="1">The sequence shown here is derived from an EMBL/GenBank/DDBJ whole genome shotgun (WGS) entry which is preliminary data.</text>
</comment>
<proteinExistence type="predicted"/>
<evidence type="ECO:0000313" key="1">
    <source>
        <dbReference type="EMBL" id="RMZ99960.1"/>
    </source>
</evidence>
<gene>
    <name evidence="1" type="ORF">BpHYR1_002407</name>
</gene>